<keyword evidence="2" id="KW-1185">Reference proteome</keyword>
<dbReference type="Proteomes" id="UP000755585">
    <property type="component" value="Unassembled WGS sequence"/>
</dbReference>
<dbReference type="EMBL" id="JAGINT010000001">
    <property type="protein sequence ID" value="MBP2352040.1"/>
    <property type="molecule type" value="Genomic_DNA"/>
</dbReference>
<reference evidence="1 2" key="1">
    <citation type="submission" date="2021-03" db="EMBL/GenBank/DDBJ databases">
        <title>Sequencing the genomes of 1000 actinobacteria strains.</title>
        <authorList>
            <person name="Klenk H.-P."/>
        </authorList>
    </citation>
    <scope>NUCLEOTIDE SEQUENCE [LARGE SCALE GENOMIC DNA]</scope>
    <source>
        <strain evidence="1 2">DSM 18824</strain>
    </source>
</reference>
<accession>A0ABS4UK67</accession>
<proteinExistence type="predicted"/>
<name>A0ABS4UK67_9ACTN</name>
<gene>
    <name evidence="1" type="ORF">JOF29_003123</name>
</gene>
<evidence type="ECO:0000313" key="2">
    <source>
        <dbReference type="Proteomes" id="UP000755585"/>
    </source>
</evidence>
<comment type="caution">
    <text evidence="1">The sequence shown here is derived from an EMBL/GenBank/DDBJ whole genome shotgun (WGS) entry which is preliminary data.</text>
</comment>
<sequence length="84" mass="9486">MPLREVVLRSAGELADLIGQRPEGVVAVERDGDRTWKVQVEVVESHRIPETTDVLAVYELVAGSNGELLSYRRLTRYVRGHIEE</sequence>
<dbReference type="Pfam" id="PF05800">
    <property type="entry name" value="GvpO"/>
    <property type="match status" value="1"/>
</dbReference>
<organism evidence="1 2">
    <name type="scientific">Kribbella aluminosa</name>
    <dbReference type="NCBI Taxonomy" id="416017"/>
    <lineage>
        <taxon>Bacteria</taxon>
        <taxon>Bacillati</taxon>
        <taxon>Actinomycetota</taxon>
        <taxon>Actinomycetes</taxon>
        <taxon>Propionibacteriales</taxon>
        <taxon>Kribbellaceae</taxon>
        <taxon>Kribbella</taxon>
    </lineage>
</organism>
<evidence type="ECO:0000313" key="1">
    <source>
        <dbReference type="EMBL" id="MBP2352040.1"/>
    </source>
</evidence>
<dbReference type="InterPro" id="IPR008634">
    <property type="entry name" value="Gas-vesicle_GvpO"/>
</dbReference>
<protein>
    <submittedName>
        <fullName evidence="1">Hydantoinase/oxoprolinase family protein</fullName>
    </submittedName>
</protein>